<evidence type="ECO:0000313" key="3">
    <source>
        <dbReference type="Proteomes" id="UP001374535"/>
    </source>
</evidence>
<keyword evidence="1" id="KW-0472">Membrane</keyword>
<accession>A0AAQ3NGN1</accession>
<name>A0AAQ3NGN1_VIGMU</name>
<protein>
    <submittedName>
        <fullName evidence="2">Uncharacterized protein</fullName>
    </submittedName>
</protein>
<dbReference type="EMBL" id="CP144696">
    <property type="protein sequence ID" value="WVZ09342.1"/>
    <property type="molecule type" value="Genomic_DNA"/>
</dbReference>
<keyword evidence="3" id="KW-1185">Reference proteome</keyword>
<evidence type="ECO:0000256" key="1">
    <source>
        <dbReference type="SAM" id="Phobius"/>
    </source>
</evidence>
<sequence>MPLFAISSPRFIIGTPSIYSMTRTLLYYPKSSSLHKKLITTNMHMNPYVLKSLTKQIYMCVCVVSYCCWLFDQDRMCNIGKIFFFIVFSSTLLLTIKGLFITYRGWYTKLKSN</sequence>
<feature type="transmembrane region" description="Helical" evidence="1">
    <location>
        <begin position="83"/>
        <end position="103"/>
    </location>
</feature>
<dbReference type="Proteomes" id="UP001374535">
    <property type="component" value="Chromosome 5"/>
</dbReference>
<keyword evidence="1" id="KW-1133">Transmembrane helix</keyword>
<keyword evidence="1" id="KW-0812">Transmembrane</keyword>
<organism evidence="2 3">
    <name type="scientific">Vigna mungo</name>
    <name type="common">Black gram</name>
    <name type="synonym">Phaseolus mungo</name>
    <dbReference type="NCBI Taxonomy" id="3915"/>
    <lineage>
        <taxon>Eukaryota</taxon>
        <taxon>Viridiplantae</taxon>
        <taxon>Streptophyta</taxon>
        <taxon>Embryophyta</taxon>
        <taxon>Tracheophyta</taxon>
        <taxon>Spermatophyta</taxon>
        <taxon>Magnoliopsida</taxon>
        <taxon>eudicotyledons</taxon>
        <taxon>Gunneridae</taxon>
        <taxon>Pentapetalae</taxon>
        <taxon>rosids</taxon>
        <taxon>fabids</taxon>
        <taxon>Fabales</taxon>
        <taxon>Fabaceae</taxon>
        <taxon>Papilionoideae</taxon>
        <taxon>50 kb inversion clade</taxon>
        <taxon>NPAAA clade</taxon>
        <taxon>indigoferoid/millettioid clade</taxon>
        <taxon>Phaseoleae</taxon>
        <taxon>Vigna</taxon>
    </lineage>
</organism>
<proteinExistence type="predicted"/>
<dbReference type="AlphaFoldDB" id="A0AAQ3NGN1"/>
<evidence type="ECO:0000313" key="2">
    <source>
        <dbReference type="EMBL" id="WVZ09342.1"/>
    </source>
</evidence>
<gene>
    <name evidence="2" type="ORF">V8G54_013872</name>
</gene>
<reference evidence="2 3" key="1">
    <citation type="journal article" date="2023" name="Life. Sci Alliance">
        <title>Evolutionary insights into 3D genome organization and epigenetic landscape of Vigna mungo.</title>
        <authorList>
            <person name="Junaid A."/>
            <person name="Singh B."/>
            <person name="Bhatia S."/>
        </authorList>
    </citation>
    <scope>NUCLEOTIDE SEQUENCE [LARGE SCALE GENOMIC DNA]</scope>
    <source>
        <strain evidence="2">Urdbean</strain>
    </source>
</reference>